<sequence length="39" mass="4203">MTRASGARRCIFPLYLLDQDAGGPGEERSAGVPRPRTLS</sequence>
<feature type="region of interest" description="Disordered" evidence="1">
    <location>
        <begin position="18"/>
        <end position="39"/>
    </location>
</feature>
<dbReference type="EMBL" id="CADCVI010000017">
    <property type="protein sequence ID" value="CAA9457010.1"/>
    <property type="molecule type" value="Genomic_DNA"/>
</dbReference>
<reference evidence="2" key="1">
    <citation type="submission" date="2020-02" db="EMBL/GenBank/DDBJ databases">
        <authorList>
            <person name="Meier V. D."/>
        </authorList>
    </citation>
    <scope>NUCLEOTIDE SEQUENCE</scope>
    <source>
        <strain evidence="2">AVDCRST_MAG25</strain>
    </source>
</reference>
<evidence type="ECO:0000313" key="2">
    <source>
        <dbReference type="EMBL" id="CAA9457010.1"/>
    </source>
</evidence>
<gene>
    <name evidence="2" type="ORF">AVDCRST_MAG25-254</name>
</gene>
<evidence type="ECO:0000256" key="1">
    <source>
        <dbReference type="SAM" id="MobiDB-lite"/>
    </source>
</evidence>
<proteinExistence type="predicted"/>
<protein>
    <submittedName>
        <fullName evidence="2">Uncharacterized protein</fullName>
    </submittedName>
</protein>
<organism evidence="2">
    <name type="scientific">uncultured Rubrobacteraceae bacterium</name>
    <dbReference type="NCBI Taxonomy" id="349277"/>
    <lineage>
        <taxon>Bacteria</taxon>
        <taxon>Bacillati</taxon>
        <taxon>Actinomycetota</taxon>
        <taxon>Rubrobacteria</taxon>
        <taxon>Rubrobacterales</taxon>
        <taxon>Rubrobacteraceae</taxon>
        <taxon>environmental samples</taxon>
    </lineage>
</organism>
<dbReference type="AlphaFoldDB" id="A0A6J4R4G7"/>
<accession>A0A6J4R4G7</accession>
<name>A0A6J4R4G7_9ACTN</name>